<gene>
    <name evidence="1" type="ordered locus">BFO_2846</name>
</gene>
<dbReference type="PATRIC" id="fig|203275.8.peg.2441"/>
<proteinExistence type="predicted"/>
<dbReference type="STRING" id="203275.BFO_2846"/>
<dbReference type="HOGENOM" id="CLU_3085673_0_0_10"/>
<dbReference type="KEGG" id="tfo:BFO_2846"/>
<organism evidence="1 2">
    <name type="scientific">Tannerella forsythia (strain ATCC 43037 / JCM 10827 / CCUG 21028 A / KCTC 5666 / FDC 338)</name>
    <name type="common">Bacteroides forsythus</name>
    <dbReference type="NCBI Taxonomy" id="203275"/>
    <lineage>
        <taxon>Bacteria</taxon>
        <taxon>Pseudomonadati</taxon>
        <taxon>Bacteroidota</taxon>
        <taxon>Bacteroidia</taxon>
        <taxon>Bacteroidales</taxon>
        <taxon>Tannerellaceae</taxon>
        <taxon>Tannerella</taxon>
    </lineage>
</organism>
<sequence>MFHLFLFLFQIADKYTQLIYLSTVFFQIFPDFTDKILQDENFTEAPIYDCGS</sequence>
<keyword evidence="2" id="KW-1185">Reference proteome</keyword>
<dbReference type="Proteomes" id="UP000005436">
    <property type="component" value="Chromosome"/>
</dbReference>
<reference evidence="2" key="1">
    <citation type="submission" date="2011-12" db="EMBL/GenBank/DDBJ databases">
        <title>Complete sequence of Tannerella forsythia ATCC 43037.</title>
        <authorList>
            <person name="Dewhirst F."/>
            <person name="Tanner A."/>
            <person name="Izard J."/>
            <person name="Brinkac L."/>
            <person name="Durkin A.S."/>
            <person name="Hostetler J."/>
            <person name="Shetty J."/>
            <person name="Torralba M."/>
            <person name="Gill S."/>
            <person name="Nelson K."/>
        </authorList>
    </citation>
    <scope>NUCLEOTIDE SEQUENCE [LARGE SCALE GENOMIC DNA]</scope>
    <source>
        <strain evidence="2">ATCC 43037 / JCM 10827 / CCUG 33226 / KCTC 5666 / FDC 338</strain>
    </source>
</reference>
<name>G8UNC3_TANFA</name>
<dbReference type="AlphaFoldDB" id="G8UNC3"/>
<evidence type="ECO:0000313" key="1">
    <source>
        <dbReference type="EMBL" id="AEW21486.1"/>
    </source>
</evidence>
<protein>
    <submittedName>
        <fullName evidence="1">Uncharacterized protein</fullName>
    </submittedName>
</protein>
<evidence type="ECO:0000313" key="2">
    <source>
        <dbReference type="Proteomes" id="UP000005436"/>
    </source>
</evidence>
<dbReference type="EMBL" id="CP003191">
    <property type="protein sequence ID" value="AEW21486.1"/>
    <property type="molecule type" value="Genomic_DNA"/>
</dbReference>
<accession>G8UNC3</accession>